<evidence type="ECO:0000313" key="9">
    <source>
        <dbReference type="EMBL" id="KJA14903.1"/>
    </source>
</evidence>
<dbReference type="InterPro" id="IPR050364">
    <property type="entry name" value="Cytochrome_P450_fung"/>
</dbReference>
<dbReference type="EMBL" id="KN817661">
    <property type="protein sequence ID" value="KJA14903.1"/>
    <property type="molecule type" value="Genomic_DNA"/>
</dbReference>
<evidence type="ECO:0000256" key="4">
    <source>
        <dbReference type="ARBA" id="ARBA00022723"/>
    </source>
</evidence>
<dbReference type="Gene3D" id="1.10.630.10">
    <property type="entry name" value="Cytochrome P450"/>
    <property type="match status" value="1"/>
</dbReference>
<evidence type="ECO:0000256" key="6">
    <source>
        <dbReference type="ARBA" id="ARBA00023004"/>
    </source>
</evidence>
<protein>
    <recommendedName>
        <fullName evidence="11">Cytochrome P450</fullName>
    </recommendedName>
</protein>
<evidence type="ECO:0000256" key="1">
    <source>
        <dbReference type="ARBA" id="ARBA00001971"/>
    </source>
</evidence>
<gene>
    <name evidence="9" type="ORF">HYPSUDRAFT_1070939</name>
</gene>
<evidence type="ECO:0000256" key="5">
    <source>
        <dbReference type="ARBA" id="ARBA00023002"/>
    </source>
</evidence>
<organism evidence="9 10">
    <name type="scientific">Hypholoma sublateritium (strain FD-334 SS-4)</name>
    <dbReference type="NCBI Taxonomy" id="945553"/>
    <lineage>
        <taxon>Eukaryota</taxon>
        <taxon>Fungi</taxon>
        <taxon>Dikarya</taxon>
        <taxon>Basidiomycota</taxon>
        <taxon>Agaricomycotina</taxon>
        <taxon>Agaricomycetes</taxon>
        <taxon>Agaricomycetidae</taxon>
        <taxon>Agaricales</taxon>
        <taxon>Agaricineae</taxon>
        <taxon>Strophariaceae</taxon>
        <taxon>Hypholoma</taxon>
    </lineage>
</organism>
<keyword evidence="7" id="KW-0503">Monooxygenase</keyword>
<keyword evidence="10" id="KW-1185">Reference proteome</keyword>
<dbReference type="GO" id="GO:0004497">
    <property type="term" value="F:monooxygenase activity"/>
    <property type="evidence" value="ECO:0007669"/>
    <property type="project" value="UniProtKB-KW"/>
</dbReference>
<evidence type="ECO:0000256" key="2">
    <source>
        <dbReference type="ARBA" id="ARBA00010617"/>
    </source>
</evidence>
<dbReference type="PANTHER" id="PTHR46300:SF7">
    <property type="entry name" value="P450, PUTATIVE (EUROFUNG)-RELATED"/>
    <property type="match status" value="1"/>
</dbReference>
<keyword evidence="3" id="KW-0349">Heme</keyword>
<dbReference type="GO" id="GO:0016705">
    <property type="term" value="F:oxidoreductase activity, acting on paired donors, with incorporation or reduction of molecular oxygen"/>
    <property type="evidence" value="ECO:0007669"/>
    <property type="project" value="InterPro"/>
</dbReference>
<dbReference type="OrthoDB" id="2789670at2759"/>
<dbReference type="SUPFAM" id="SSF48264">
    <property type="entry name" value="Cytochrome P450"/>
    <property type="match status" value="1"/>
</dbReference>
<feature type="non-terminal residue" evidence="9">
    <location>
        <position position="1"/>
    </location>
</feature>
<dbReference type="Proteomes" id="UP000054270">
    <property type="component" value="Unassembled WGS sequence"/>
</dbReference>
<dbReference type="AlphaFoldDB" id="A0A0D2LVL9"/>
<comment type="similarity">
    <text evidence="2">Belongs to the cytochrome P450 family.</text>
</comment>
<dbReference type="STRING" id="945553.A0A0D2LVL9"/>
<dbReference type="PANTHER" id="PTHR46300">
    <property type="entry name" value="P450, PUTATIVE (EUROFUNG)-RELATED-RELATED"/>
    <property type="match status" value="1"/>
</dbReference>
<proteinExistence type="inferred from homology"/>
<dbReference type="InterPro" id="IPR001128">
    <property type="entry name" value="Cyt_P450"/>
</dbReference>
<keyword evidence="4" id="KW-0479">Metal-binding</keyword>
<evidence type="ECO:0000256" key="7">
    <source>
        <dbReference type="ARBA" id="ARBA00023033"/>
    </source>
</evidence>
<keyword evidence="8" id="KW-0732">Signal</keyword>
<accession>A0A0D2LVL9</accession>
<feature type="signal peptide" evidence="8">
    <location>
        <begin position="1"/>
        <end position="18"/>
    </location>
</feature>
<dbReference type="GO" id="GO:0005506">
    <property type="term" value="F:iron ion binding"/>
    <property type="evidence" value="ECO:0007669"/>
    <property type="project" value="InterPro"/>
</dbReference>
<feature type="chain" id="PRO_5002247288" description="Cytochrome P450" evidence="8">
    <location>
        <begin position="19"/>
        <end position="250"/>
    </location>
</feature>
<reference evidence="10" key="1">
    <citation type="submission" date="2014-04" db="EMBL/GenBank/DDBJ databases">
        <title>Evolutionary Origins and Diversification of the Mycorrhizal Mutualists.</title>
        <authorList>
            <consortium name="DOE Joint Genome Institute"/>
            <consortium name="Mycorrhizal Genomics Consortium"/>
            <person name="Kohler A."/>
            <person name="Kuo A."/>
            <person name="Nagy L.G."/>
            <person name="Floudas D."/>
            <person name="Copeland A."/>
            <person name="Barry K.W."/>
            <person name="Cichocki N."/>
            <person name="Veneault-Fourrey C."/>
            <person name="LaButti K."/>
            <person name="Lindquist E.A."/>
            <person name="Lipzen A."/>
            <person name="Lundell T."/>
            <person name="Morin E."/>
            <person name="Murat C."/>
            <person name="Riley R."/>
            <person name="Ohm R."/>
            <person name="Sun H."/>
            <person name="Tunlid A."/>
            <person name="Henrissat B."/>
            <person name="Grigoriev I.V."/>
            <person name="Hibbett D.S."/>
            <person name="Martin F."/>
        </authorList>
    </citation>
    <scope>NUCLEOTIDE SEQUENCE [LARGE SCALE GENOMIC DNA]</scope>
    <source>
        <strain evidence="10">FD-334 SS-4</strain>
    </source>
</reference>
<keyword evidence="6" id="KW-0408">Iron</keyword>
<dbReference type="InterPro" id="IPR036396">
    <property type="entry name" value="Cyt_P450_sf"/>
</dbReference>
<dbReference type="OMA" id="RANHEYH"/>
<name>A0A0D2LVL9_HYPSF</name>
<sequence length="250" mass="28658">AIVVVALVLCLSVSLFHCRRRRNYPPGPKGFPLIGIALEHPKSEFWKTYAQWGMKYGHHGLISFHVLGRRMVVLNSPKVAEDLLVRRSVIYSDRPFPSMAKLMKREKSMFYISHNERFKIYRRLLHHDFNAVASQNHWRTLERQAKILIADIDEDPAGLFEHLRRQSPRNAAAVTMNVAYGYPVTDKNDHFFALAEESMRVGSLAGTPGKWLVDSIPLLQHIPSWFPRCRFQEAGKSMGRSAVYSVSRAS</sequence>
<evidence type="ECO:0000256" key="8">
    <source>
        <dbReference type="SAM" id="SignalP"/>
    </source>
</evidence>
<evidence type="ECO:0000313" key="10">
    <source>
        <dbReference type="Proteomes" id="UP000054270"/>
    </source>
</evidence>
<keyword evidence="5" id="KW-0560">Oxidoreductase</keyword>
<dbReference type="Pfam" id="PF00067">
    <property type="entry name" value="p450"/>
    <property type="match status" value="1"/>
</dbReference>
<evidence type="ECO:0000256" key="3">
    <source>
        <dbReference type="ARBA" id="ARBA00022617"/>
    </source>
</evidence>
<comment type="cofactor">
    <cofactor evidence="1">
        <name>heme</name>
        <dbReference type="ChEBI" id="CHEBI:30413"/>
    </cofactor>
</comment>
<dbReference type="GO" id="GO:0020037">
    <property type="term" value="F:heme binding"/>
    <property type="evidence" value="ECO:0007669"/>
    <property type="project" value="InterPro"/>
</dbReference>
<evidence type="ECO:0008006" key="11">
    <source>
        <dbReference type="Google" id="ProtNLM"/>
    </source>
</evidence>